<dbReference type="EMBL" id="CAJRAU010000009">
    <property type="protein sequence ID" value="CAG5073598.1"/>
    <property type="molecule type" value="Genomic_DNA"/>
</dbReference>
<accession>A0ABM8UWR7</accession>
<keyword evidence="2" id="KW-1185">Reference proteome</keyword>
<proteinExistence type="predicted"/>
<dbReference type="RefSeq" id="WP_215236083.1">
    <property type="nucleotide sequence ID" value="NZ_CAJRAU010000009.1"/>
</dbReference>
<organism evidence="1 2">
    <name type="scientific">Dyadobacter linearis</name>
    <dbReference type="NCBI Taxonomy" id="2823330"/>
    <lineage>
        <taxon>Bacteria</taxon>
        <taxon>Pseudomonadati</taxon>
        <taxon>Bacteroidota</taxon>
        <taxon>Cytophagia</taxon>
        <taxon>Cytophagales</taxon>
        <taxon>Spirosomataceae</taxon>
        <taxon>Dyadobacter</taxon>
    </lineage>
</organism>
<name>A0ABM8UWR7_9BACT</name>
<evidence type="ECO:0000313" key="2">
    <source>
        <dbReference type="Proteomes" id="UP000679725"/>
    </source>
</evidence>
<comment type="caution">
    <text evidence="1">The sequence shown here is derived from an EMBL/GenBank/DDBJ whole genome shotgun (WGS) entry which is preliminary data.</text>
</comment>
<sequence length="150" mass="17036">MSLICKSNFTGTECRIFRGKLIAGILKTSSWKEEGYGELDGNMLRFRSQGFWKKTIDITDIEGQKVLGQMQFRYLKGTATITYSGQNFKWQFDSWTMRNWTVKNEEDSAGFKSTSWWKPDGKLANEGVPAAVLLASLYVANHFRKIAAAS</sequence>
<reference evidence="1 2" key="1">
    <citation type="submission" date="2021-04" db="EMBL/GenBank/DDBJ databases">
        <authorList>
            <person name="Rodrigo-Torres L."/>
            <person name="Arahal R. D."/>
            <person name="Lucena T."/>
        </authorList>
    </citation>
    <scope>NUCLEOTIDE SEQUENCE [LARGE SCALE GENOMIC DNA]</scope>
    <source>
        <strain evidence="1 2">CECT 9623</strain>
    </source>
</reference>
<dbReference type="Proteomes" id="UP000679725">
    <property type="component" value="Unassembled WGS sequence"/>
</dbReference>
<gene>
    <name evidence="1" type="ORF">DYBT9623_04820</name>
</gene>
<protein>
    <submittedName>
        <fullName evidence="1">Uncharacterized protein</fullName>
    </submittedName>
</protein>
<evidence type="ECO:0000313" key="1">
    <source>
        <dbReference type="EMBL" id="CAG5073598.1"/>
    </source>
</evidence>